<organism evidence="1 2">
    <name type="scientific">Pseudanabaena frigida</name>
    <dbReference type="NCBI Taxonomy" id="945775"/>
    <lineage>
        <taxon>Bacteria</taxon>
        <taxon>Bacillati</taxon>
        <taxon>Cyanobacteriota</taxon>
        <taxon>Cyanophyceae</taxon>
        <taxon>Pseudanabaenales</taxon>
        <taxon>Pseudanabaenaceae</taxon>
        <taxon>Pseudanabaena</taxon>
    </lineage>
</organism>
<dbReference type="EMBL" id="QBML01000008">
    <property type="protein sequence ID" value="PZO42139.1"/>
    <property type="molecule type" value="Genomic_DNA"/>
</dbReference>
<dbReference type="Proteomes" id="UP000249467">
    <property type="component" value="Unassembled WGS sequence"/>
</dbReference>
<comment type="caution">
    <text evidence="1">The sequence shown here is derived from an EMBL/GenBank/DDBJ whole genome shotgun (WGS) entry which is preliminary data.</text>
</comment>
<accession>A0A2W4WJU7</accession>
<evidence type="ECO:0008006" key="3">
    <source>
        <dbReference type="Google" id="ProtNLM"/>
    </source>
</evidence>
<sequence>MNNTSPISFLWGTFCRRAIVDRDTQETSIIDIMPGLKLEIAKPPQNTDNPNILLNLNKMTVVAVFNKLGGSDTQVDEILNVEISTPGSETQNFSIPLIINNDKNNTFVNIILDPATLLITSNEQIYPDYIFEVNYKLKNQHLGKVSLPVEVKCLDN</sequence>
<name>A0A2W4WJU7_9CYAN</name>
<evidence type="ECO:0000313" key="1">
    <source>
        <dbReference type="EMBL" id="PZO42139.1"/>
    </source>
</evidence>
<protein>
    <recommendedName>
        <fullName evidence="3">DUF2808 domain-containing protein</fullName>
    </recommendedName>
</protein>
<gene>
    <name evidence="1" type="ORF">DCF19_07810</name>
</gene>
<evidence type="ECO:0000313" key="2">
    <source>
        <dbReference type="Proteomes" id="UP000249467"/>
    </source>
</evidence>
<dbReference type="AlphaFoldDB" id="A0A2W4WJU7"/>
<reference evidence="1 2" key="1">
    <citation type="submission" date="2018-04" db="EMBL/GenBank/DDBJ databases">
        <authorList>
            <person name="Go L.Y."/>
            <person name="Mitchell J.A."/>
        </authorList>
    </citation>
    <scope>NUCLEOTIDE SEQUENCE [LARGE SCALE GENOMIC DNA]</scope>
    <source>
        <strain evidence="1">ULC066bin1</strain>
    </source>
</reference>
<proteinExistence type="predicted"/>
<reference evidence="1 2" key="2">
    <citation type="submission" date="2018-06" db="EMBL/GenBank/DDBJ databases">
        <title>Metagenomic assembly of (sub)arctic Cyanobacteria and their associated microbiome from non-axenic cultures.</title>
        <authorList>
            <person name="Baurain D."/>
        </authorList>
    </citation>
    <scope>NUCLEOTIDE SEQUENCE [LARGE SCALE GENOMIC DNA]</scope>
    <source>
        <strain evidence="1">ULC066bin1</strain>
    </source>
</reference>